<organism evidence="5 6">
    <name type="scientific">Streptomyces chrestomyceticus</name>
    <dbReference type="NCBI Taxonomy" id="68185"/>
    <lineage>
        <taxon>Bacteria</taxon>
        <taxon>Bacillati</taxon>
        <taxon>Actinomycetota</taxon>
        <taxon>Actinomycetes</taxon>
        <taxon>Kitasatosporales</taxon>
        <taxon>Streptomycetaceae</taxon>
        <taxon>Streptomyces</taxon>
    </lineage>
</organism>
<evidence type="ECO:0000313" key="5">
    <source>
        <dbReference type="EMBL" id="MEF3114664.1"/>
    </source>
</evidence>
<dbReference type="InterPro" id="IPR002937">
    <property type="entry name" value="Amino_oxidase"/>
</dbReference>
<dbReference type="PANTHER" id="PTHR43563:SF1">
    <property type="entry name" value="AMINE OXIDASE [FLAVIN-CONTAINING] B"/>
    <property type="match status" value="1"/>
</dbReference>
<dbReference type="GO" id="GO:0016491">
    <property type="term" value="F:oxidoreductase activity"/>
    <property type="evidence" value="ECO:0007669"/>
    <property type="project" value="UniProtKB-KW"/>
</dbReference>
<dbReference type="InterPro" id="IPR050703">
    <property type="entry name" value="Flavin_MAO"/>
</dbReference>
<evidence type="ECO:0000313" key="6">
    <source>
        <dbReference type="Proteomes" id="UP001348265"/>
    </source>
</evidence>
<keyword evidence="6" id="KW-1185">Reference proteome</keyword>
<dbReference type="RefSeq" id="WP_331787056.1">
    <property type="nucleotide sequence ID" value="NZ_JAVFKM010000007.1"/>
</dbReference>
<evidence type="ECO:0000256" key="3">
    <source>
        <dbReference type="ARBA" id="ARBA00023002"/>
    </source>
</evidence>
<dbReference type="Pfam" id="PF01593">
    <property type="entry name" value="Amino_oxidase"/>
    <property type="match status" value="1"/>
</dbReference>
<dbReference type="EC" id="1.-.-.-" evidence="5"/>
<dbReference type="Gene3D" id="1.10.405.10">
    <property type="entry name" value="Guanine Nucleotide Dissociation Inhibitor, domain 1"/>
    <property type="match status" value="1"/>
</dbReference>
<dbReference type="PRINTS" id="PR00757">
    <property type="entry name" value="AMINEOXDASEF"/>
</dbReference>
<feature type="domain" description="Amine oxidase" evidence="4">
    <location>
        <begin position="16"/>
        <end position="426"/>
    </location>
</feature>
<accession>A0ABU7WU76</accession>
<dbReference type="Proteomes" id="UP001348265">
    <property type="component" value="Unassembled WGS sequence"/>
</dbReference>
<dbReference type="InterPro" id="IPR036188">
    <property type="entry name" value="FAD/NAD-bd_sf"/>
</dbReference>
<comment type="similarity">
    <text evidence="2">Belongs to the flavin monoamine oxidase family.</text>
</comment>
<dbReference type="Gene3D" id="3.50.50.60">
    <property type="entry name" value="FAD/NAD(P)-binding domain"/>
    <property type="match status" value="1"/>
</dbReference>
<dbReference type="SUPFAM" id="SSF51905">
    <property type="entry name" value="FAD/NAD(P)-binding domain"/>
    <property type="match status" value="1"/>
</dbReference>
<keyword evidence="3 5" id="KW-0560">Oxidoreductase</keyword>
<evidence type="ECO:0000256" key="2">
    <source>
        <dbReference type="ARBA" id="ARBA00005995"/>
    </source>
</evidence>
<dbReference type="EMBL" id="JAVFKM010000007">
    <property type="protein sequence ID" value="MEF3114664.1"/>
    <property type="molecule type" value="Genomic_DNA"/>
</dbReference>
<reference evidence="5 6" key="1">
    <citation type="submission" date="2023-08" db="EMBL/GenBank/DDBJ databases">
        <authorList>
            <person name="Sharma P."/>
            <person name="Verma V."/>
            <person name="Mohan M.K."/>
            <person name="Dubey A.K."/>
        </authorList>
    </citation>
    <scope>NUCLEOTIDE SEQUENCE [LARGE SCALE GENOMIC DNA]</scope>
    <source>
        <strain evidence="5 6">ADP4</strain>
    </source>
</reference>
<gene>
    <name evidence="5" type="ORF">RB636_15965</name>
</gene>
<comment type="caution">
    <text evidence="5">The sequence shown here is derived from an EMBL/GenBank/DDBJ whole genome shotgun (WGS) entry which is preliminary data.</text>
</comment>
<sequence>MTNSSSYDVVVIGAGFAGVTAARNLSAGGHSVLLLEARDRVGGRTRTAEAFGRQVELGGTYVHWTQPNVWHELQRHNIPLAPPLGIDTVYWLADGTVHSGSQHDYQNAVAPLAARFFADARACFPMPYDVTAVDNGAIEKETIASRLDALNLSAYDRDVLEGALATLVHSPGEQGVAQLLLWAATTFGDWGAFLETAGFWPIEGGTRRLLDAVLGESRAELRLSTPVTAIEDAGSGVLVTTGTGEQIRARSAVVALPLNTLGDVRITPDVPRPARAMIEQKQPVRSAKIWARVRGEIEPFCAFAPVGKNPVNTAKVEYRHDGDTLVVCFASGPSAVGAEDREGVQAALRTFVPGIEVRETAGHDWAGDPFSQGAWAHHRPGNLSGAVPLLREPHGRVHFAGGDIASVGVGGIEGAMETGAAAARDVAATLAGGPGAANRP</sequence>
<evidence type="ECO:0000256" key="1">
    <source>
        <dbReference type="ARBA" id="ARBA00001974"/>
    </source>
</evidence>
<comment type="cofactor">
    <cofactor evidence="1">
        <name>FAD</name>
        <dbReference type="ChEBI" id="CHEBI:57692"/>
    </cofactor>
</comment>
<dbReference type="InterPro" id="IPR001613">
    <property type="entry name" value="Flavin_amine_oxidase"/>
</dbReference>
<proteinExistence type="inferred from homology"/>
<name>A0ABU7WU76_9ACTN</name>
<dbReference type="Gene3D" id="3.90.660.10">
    <property type="match status" value="1"/>
</dbReference>
<dbReference type="PANTHER" id="PTHR43563">
    <property type="entry name" value="AMINE OXIDASE"/>
    <property type="match status" value="1"/>
</dbReference>
<protein>
    <submittedName>
        <fullName evidence="5">NAD(P)/FAD-dependent oxidoreductase</fullName>
        <ecNumber evidence="5">1.-.-.-</ecNumber>
    </submittedName>
</protein>
<evidence type="ECO:0000259" key="4">
    <source>
        <dbReference type="Pfam" id="PF01593"/>
    </source>
</evidence>